<dbReference type="RefSeq" id="WP_135996306.1">
    <property type="nucleotide sequence ID" value="NZ_CP071057.1"/>
</dbReference>
<evidence type="ECO:0000313" key="4">
    <source>
        <dbReference type="Proteomes" id="UP000308054"/>
    </source>
</evidence>
<feature type="transmembrane region" description="Helical" evidence="1">
    <location>
        <begin position="308"/>
        <end position="330"/>
    </location>
</feature>
<keyword evidence="1" id="KW-1133">Transmembrane helix</keyword>
<protein>
    <recommendedName>
        <fullName evidence="2">Nitrate/nitrite sensing protein domain-containing protein</fullName>
    </recommendedName>
</protein>
<dbReference type="InterPro" id="IPR013587">
    <property type="entry name" value="Nitrate/nitrite_sensing"/>
</dbReference>
<proteinExistence type="predicted"/>
<dbReference type="OrthoDB" id="9973488at2"/>
<feature type="domain" description="Nitrate/nitrite sensing protein" evidence="2">
    <location>
        <begin position="60"/>
        <end position="282"/>
    </location>
</feature>
<organism evidence="3 4">
    <name type="scientific">Marinicauda algicola</name>
    <dbReference type="NCBI Taxonomy" id="2029849"/>
    <lineage>
        <taxon>Bacteria</taxon>
        <taxon>Pseudomonadati</taxon>
        <taxon>Pseudomonadota</taxon>
        <taxon>Alphaproteobacteria</taxon>
        <taxon>Maricaulales</taxon>
        <taxon>Maricaulaceae</taxon>
        <taxon>Marinicauda</taxon>
    </lineage>
</organism>
<keyword evidence="4" id="KW-1185">Reference proteome</keyword>
<evidence type="ECO:0000259" key="2">
    <source>
        <dbReference type="Pfam" id="PF08376"/>
    </source>
</evidence>
<feature type="transmembrane region" description="Helical" evidence="1">
    <location>
        <begin position="17"/>
        <end position="38"/>
    </location>
</feature>
<gene>
    <name evidence="3" type="ORF">E5163_11635</name>
</gene>
<evidence type="ECO:0000256" key="1">
    <source>
        <dbReference type="SAM" id="Phobius"/>
    </source>
</evidence>
<keyword evidence="1" id="KW-0472">Membrane</keyword>
<dbReference type="Pfam" id="PF08376">
    <property type="entry name" value="NIT"/>
    <property type="match status" value="1"/>
</dbReference>
<keyword evidence="1" id="KW-0812">Transmembrane</keyword>
<evidence type="ECO:0000313" key="3">
    <source>
        <dbReference type="EMBL" id="TGY88460.1"/>
    </source>
</evidence>
<sequence length="348" mass="36558">MATSSTDGTASPRFCGMAIWVVGGFAAVLAFILAFNVLNEMARADRANAAVETIALSNILLDDLARERSEAIYLTAAPAAGLADFTERMAATDATMASLGASPLFASGALTGRQRAIADRAVAAAGQLHALRAQVLSREAATIETAQEYTELTDIVIASMGDMFDALNGEPTAFSAEFAALARLQDRVSLESGIGYAGFALRGMDDPLNAVFDGAIARQRDERAAFLSVAGEARLAELDAVLALTGGPELARVRANLQQGAAPDPGLRPVWSDIMLARVSDLALERNRFARERLEALAAASHEPLRHAIVRAIAAFAALGLAFAAVRLAFMFTARRQRLLGSARAPAG</sequence>
<name>A0A4S2GYY9_9PROT</name>
<dbReference type="EMBL" id="SRXW01000003">
    <property type="protein sequence ID" value="TGY88460.1"/>
    <property type="molecule type" value="Genomic_DNA"/>
</dbReference>
<comment type="caution">
    <text evidence="3">The sequence shown here is derived from an EMBL/GenBank/DDBJ whole genome shotgun (WGS) entry which is preliminary data.</text>
</comment>
<reference evidence="3 4" key="1">
    <citation type="journal article" date="2017" name="Int. J. Syst. Evol. Microbiol.">
        <title>Marinicauda algicola sp. nov., isolated from a marine red alga Rhodosorus marinus.</title>
        <authorList>
            <person name="Jeong S.E."/>
            <person name="Jeon S.H."/>
            <person name="Chun B.H."/>
            <person name="Kim D.W."/>
            <person name="Jeon C.O."/>
        </authorList>
    </citation>
    <scope>NUCLEOTIDE SEQUENCE [LARGE SCALE GENOMIC DNA]</scope>
    <source>
        <strain evidence="3 4">JCM 31718</strain>
    </source>
</reference>
<dbReference type="AlphaFoldDB" id="A0A4S2GYY9"/>
<accession>A0A4S2GYY9</accession>
<dbReference type="Proteomes" id="UP000308054">
    <property type="component" value="Unassembled WGS sequence"/>
</dbReference>